<keyword evidence="1" id="KW-1133">Transmembrane helix</keyword>
<keyword evidence="3" id="KW-1185">Reference proteome</keyword>
<proteinExistence type="predicted"/>
<organism evidence="2 3">
    <name type="scientific">Aduncisulcus paluster</name>
    <dbReference type="NCBI Taxonomy" id="2918883"/>
    <lineage>
        <taxon>Eukaryota</taxon>
        <taxon>Metamonada</taxon>
        <taxon>Carpediemonas-like organisms</taxon>
        <taxon>Aduncisulcus</taxon>
    </lineage>
</organism>
<feature type="transmembrane region" description="Helical" evidence="1">
    <location>
        <begin position="29"/>
        <end position="48"/>
    </location>
</feature>
<dbReference type="Proteomes" id="UP001057375">
    <property type="component" value="Unassembled WGS sequence"/>
</dbReference>
<keyword evidence="1" id="KW-0812">Transmembrane</keyword>
<comment type="caution">
    <text evidence="2">The sequence shown here is derived from an EMBL/GenBank/DDBJ whole genome shotgun (WGS) entry which is preliminary data.</text>
</comment>
<name>A0ABQ5KPN3_9EUKA</name>
<protein>
    <recommendedName>
        <fullName evidence="4">DUF3989 domain-containing protein</fullName>
    </recommendedName>
</protein>
<evidence type="ECO:0000256" key="1">
    <source>
        <dbReference type="SAM" id="Phobius"/>
    </source>
</evidence>
<gene>
    <name evidence="2" type="ORF">ADUPG1_002821</name>
</gene>
<feature type="non-terminal residue" evidence="2">
    <location>
        <position position="1"/>
    </location>
</feature>
<reference evidence="2" key="1">
    <citation type="submission" date="2022-03" db="EMBL/GenBank/DDBJ databases">
        <title>Draft genome sequence of Aduncisulcus paluster, a free-living microaerophilic Fornicata.</title>
        <authorList>
            <person name="Yuyama I."/>
            <person name="Kume K."/>
            <person name="Tamura T."/>
            <person name="Inagaki Y."/>
            <person name="Hashimoto T."/>
        </authorList>
    </citation>
    <scope>NUCLEOTIDE SEQUENCE</scope>
    <source>
        <strain evidence="2">NY0171</strain>
    </source>
</reference>
<evidence type="ECO:0000313" key="2">
    <source>
        <dbReference type="EMBL" id="GKT34474.1"/>
    </source>
</evidence>
<sequence>KKIWFENADSIREKASLIEELGLGGAAKLIRYAVMLIFGLSLTVYGVIDLTVEKYAPKPMTDAEIVKRAEELGMVSIKDKWIESQDQEETED</sequence>
<evidence type="ECO:0008006" key="4">
    <source>
        <dbReference type="Google" id="ProtNLM"/>
    </source>
</evidence>
<evidence type="ECO:0000313" key="3">
    <source>
        <dbReference type="Proteomes" id="UP001057375"/>
    </source>
</evidence>
<dbReference type="EMBL" id="BQXS01003512">
    <property type="protein sequence ID" value="GKT34474.1"/>
    <property type="molecule type" value="Genomic_DNA"/>
</dbReference>
<accession>A0ABQ5KPN3</accession>
<keyword evidence="1" id="KW-0472">Membrane</keyword>